<sequence length="206" mass="22403">MTLRGKPVPALIVLLGIDGAGKSTAAREVEELLPGTPVLVLGNYSGRKTISALAQRFGVSLPVHVADVLETAVRVFNVLLNHLRAARFDGVVIMDRHLYCQLALRKARGIRRRRALSALLRLLPPAQAVVYFDVTAEQAHGRIMLRGEDQEDLEDLQKFRLGYSALAWYPGFTRIDAGGTTADSTLQLKQIIAGVTASAVPLARGR</sequence>
<evidence type="ECO:0000256" key="3">
    <source>
        <dbReference type="ARBA" id="ARBA00022741"/>
    </source>
</evidence>
<keyword evidence="3" id="KW-0547">Nucleotide-binding</keyword>
<evidence type="ECO:0000256" key="1">
    <source>
        <dbReference type="ARBA" id="ARBA00009776"/>
    </source>
</evidence>
<proteinExistence type="inferred from homology"/>
<dbReference type="InterPro" id="IPR027417">
    <property type="entry name" value="P-loop_NTPase"/>
</dbReference>
<dbReference type="EMBL" id="JAUSXB010000001">
    <property type="protein sequence ID" value="MDQ0674160.1"/>
    <property type="molecule type" value="Genomic_DNA"/>
</dbReference>
<comment type="similarity">
    <text evidence="1">Belongs to the thymidylate kinase family.</text>
</comment>
<dbReference type="GO" id="GO:0004798">
    <property type="term" value="F:dTMP kinase activity"/>
    <property type="evidence" value="ECO:0007669"/>
    <property type="project" value="UniProtKB-EC"/>
</dbReference>
<keyword evidence="6" id="KW-0418">Kinase</keyword>
<keyword evidence="6" id="KW-0808">Transferase</keyword>
<feature type="domain" description="Thymidylate kinase-like" evidence="5">
    <location>
        <begin position="16"/>
        <end position="177"/>
    </location>
</feature>
<dbReference type="Pfam" id="PF02223">
    <property type="entry name" value="Thymidylate_kin"/>
    <property type="match status" value="1"/>
</dbReference>
<protein>
    <recommendedName>
        <fullName evidence="2">Thymidylate kinase</fullName>
    </recommendedName>
</protein>
<comment type="caution">
    <text evidence="6">The sequence shown here is derived from an EMBL/GenBank/DDBJ whole genome shotgun (WGS) entry which is preliminary data.</text>
</comment>
<dbReference type="PANTHER" id="PTHR10344">
    <property type="entry name" value="THYMIDYLATE KINASE"/>
    <property type="match status" value="1"/>
</dbReference>
<keyword evidence="7" id="KW-1185">Reference proteome</keyword>
<evidence type="ECO:0000313" key="6">
    <source>
        <dbReference type="EMBL" id="MDQ0674160.1"/>
    </source>
</evidence>
<evidence type="ECO:0000256" key="4">
    <source>
        <dbReference type="ARBA" id="ARBA00022840"/>
    </source>
</evidence>
<keyword evidence="4" id="KW-0067">ATP-binding</keyword>
<organism evidence="6 7">
    <name type="scientific">Pseudarthrobacter siccitolerans</name>
    <dbReference type="NCBI Taxonomy" id="861266"/>
    <lineage>
        <taxon>Bacteria</taxon>
        <taxon>Bacillati</taxon>
        <taxon>Actinomycetota</taxon>
        <taxon>Actinomycetes</taxon>
        <taxon>Micrococcales</taxon>
        <taxon>Micrococcaceae</taxon>
        <taxon>Pseudarthrobacter</taxon>
    </lineage>
</organism>
<dbReference type="Proteomes" id="UP001236806">
    <property type="component" value="Unassembled WGS sequence"/>
</dbReference>
<evidence type="ECO:0000259" key="5">
    <source>
        <dbReference type="Pfam" id="PF02223"/>
    </source>
</evidence>
<reference evidence="6 7" key="1">
    <citation type="submission" date="2023-07" db="EMBL/GenBank/DDBJ databases">
        <title>Comparative genomics of wheat-associated soil bacteria to identify genetic determinants of phenazine resistance.</title>
        <authorList>
            <person name="Mouncey N."/>
        </authorList>
    </citation>
    <scope>NUCLEOTIDE SEQUENCE [LARGE SCALE GENOMIC DNA]</scope>
    <source>
        <strain evidence="6 7">W1I3</strain>
    </source>
</reference>
<evidence type="ECO:0000256" key="2">
    <source>
        <dbReference type="ARBA" id="ARBA00017144"/>
    </source>
</evidence>
<gene>
    <name evidence="6" type="ORF">QFZ36_001721</name>
</gene>
<name>A0ABU0PJM6_9MICC</name>
<evidence type="ECO:0000313" key="7">
    <source>
        <dbReference type="Proteomes" id="UP001236806"/>
    </source>
</evidence>
<accession>A0ABU0PJM6</accession>
<dbReference type="RefSeq" id="WP_306635539.1">
    <property type="nucleotide sequence ID" value="NZ_JAUSXB010000001.1"/>
</dbReference>
<dbReference type="InterPro" id="IPR039430">
    <property type="entry name" value="Thymidylate_kin-like_dom"/>
</dbReference>
<dbReference type="SUPFAM" id="SSF52540">
    <property type="entry name" value="P-loop containing nucleoside triphosphate hydrolases"/>
    <property type="match status" value="1"/>
</dbReference>
<dbReference type="Gene3D" id="3.40.50.300">
    <property type="entry name" value="P-loop containing nucleotide triphosphate hydrolases"/>
    <property type="match status" value="1"/>
</dbReference>
<dbReference type="PANTHER" id="PTHR10344:SF4">
    <property type="entry name" value="UMP-CMP KINASE 2, MITOCHONDRIAL"/>
    <property type="match status" value="1"/>
</dbReference>